<keyword evidence="1" id="KW-1133">Transmembrane helix</keyword>
<gene>
    <name evidence="2" type="ORF">NJ75_03767</name>
</gene>
<comment type="caution">
    <text evidence="2">The sequence shown here is derived from an EMBL/GenBank/DDBJ whole genome shotgun (WGS) entry which is preliminary data.</text>
</comment>
<keyword evidence="1" id="KW-0812">Transmembrane</keyword>
<protein>
    <submittedName>
        <fullName evidence="2">Uncharacterized protein</fullName>
    </submittedName>
</protein>
<evidence type="ECO:0000313" key="3">
    <source>
        <dbReference type="Proteomes" id="UP000031338"/>
    </source>
</evidence>
<dbReference type="PATRIC" id="fig|48936.3.peg.3805"/>
<evidence type="ECO:0000313" key="2">
    <source>
        <dbReference type="EMBL" id="KHS43458.1"/>
    </source>
</evidence>
<proteinExistence type="predicted"/>
<sequence>MSNTSTIAKAVDSRRAHVEALLAAYPDVTPDERQLMVNWFRSEASALDVALVASNPAAERGYRLFRSENVDKFTVKDMGYALLFAVIIAAAVLLIAWRAF</sequence>
<dbReference type="STRING" id="48936.NJ75_03767"/>
<reference evidence="2 3" key="1">
    <citation type="submission" date="2014-10" db="EMBL/GenBank/DDBJ databases">
        <title>Draft genome sequence of Novosphingobium subterraneum DSM 12447.</title>
        <authorList>
            <person name="Gan H.M."/>
            <person name="Gan H.Y."/>
            <person name="Savka M.A."/>
        </authorList>
    </citation>
    <scope>NUCLEOTIDE SEQUENCE [LARGE SCALE GENOMIC DNA]</scope>
    <source>
        <strain evidence="2 3">DSM 12447</strain>
    </source>
</reference>
<evidence type="ECO:0000256" key="1">
    <source>
        <dbReference type="SAM" id="Phobius"/>
    </source>
</evidence>
<dbReference type="EMBL" id="JRVC01000022">
    <property type="protein sequence ID" value="KHS43458.1"/>
    <property type="molecule type" value="Genomic_DNA"/>
</dbReference>
<keyword evidence="1" id="KW-0472">Membrane</keyword>
<dbReference type="Proteomes" id="UP000031338">
    <property type="component" value="Unassembled WGS sequence"/>
</dbReference>
<feature type="transmembrane region" description="Helical" evidence="1">
    <location>
        <begin position="78"/>
        <end position="97"/>
    </location>
</feature>
<dbReference type="AlphaFoldDB" id="A0A0B8ZB55"/>
<name>A0A0B8ZB55_9SPHN</name>
<dbReference type="RefSeq" id="WP_052242643.1">
    <property type="nucleotide sequence ID" value="NZ_JRVC01000022.1"/>
</dbReference>
<accession>A0A0B8ZB55</accession>
<organism evidence="2 3">
    <name type="scientific">Novosphingobium subterraneum</name>
    <dbReference type="NCBI Taxonomy" id="48936"/>
    <lineage>
        <taxon>Bacteria</taxon>
        <taxon>Pseudomonadati</taxon>
        <taxon>Pseudomonadota</taxon>
        <taxon>Alphaproteobacteria</taxon>
        <taxon>Sphingomonadales</taxon>
        <taxon>Sphingomonadaceae</taxon>
        <taxon>Novosphingobium</taxon>
    </lineage>
</organism>
<keyword evidence="3" id="KW-1185">Reference proteome</keyword>